<keyword evidence="5" id="KW-0378">Hydrolase</keyword>
<dbReference type="InterPro" id="IPR045175">
    <property type="entry name" value="M28_fam"/>
</dbReference>
<organism evidence="8 9">
    <name type="scientific">Novosphingobium ovatum</name>
    <dbReference type="NCBI Taxonomy" id="1908523"/>
    <lineage>
        <taxon>Bacteria</taxon>
        <taxon>Pseudomonadati</taxon>
        <taxon>Pseudomonadota</taxon>
        <taxon>Alphaproteobacteria</taxon>
        <taxon>Sphingomonadales</taxon>
        <taxon>Sphingomonadaceae</taxon>
        <taxon>Novosphingobium</taxon>
    </lineage>
</organism>
<evidence type="ECO:0000256" key="6">
    <source>
        <dbReference type="ARBA" id="ARBA00022833"/>
    </source>
</evidence>
<gene>
    <name evidence="8" type="ORF">GTZ99_01980</name>
</gene>
<evidence type="ECO:0000256" key="3">
    <source>
        <dbReference type="ARBA" id="ARBA00022723"/>
    </source>
</evidence>
<dbReference type="InterPro" id="IPR007484">
    <property type="entry name" value="Peptidase_M28"/>
</dbReference>
<proteinExistence type="predicted"/>
<dbReference type="PANTHER" id="PTHR12147:SF56">
    <property type="entry name" value="AMINOPEPTIDASE YDR415C-RELATED"/>
    <property type="match status" value="1"/>
</dbReference>
<evidence type="ECO:0000259" key="7">
    <source>
        <dbReference type="Pfam" id="PF04389"/>
    </source>
</evidence>
<dbReference type="PANTHER" id="PTHR12147">
    <property type="entry name" value="METALLOPEPTIDASE M28 FAMILY MEMBER"/>
    <property type="match status" value="1"/>
</dbReference>
<dbReference type="Pfam" id="PF04389">
    <property type="entry name" value="Peptidase_M28"/>
    <property type="match status" value="1"/>
</dbReference>
<dbReference type="Gene3D" id="3.40.630.10">
    <property type="entry name" value="Zn peptidases"/>
    <property type="match status" value="1"/>
</dbReference>
<dbReference type="EMBL" id="JAAAPO010000001">
    <property type="protein sequence ID" value="NBC35324.1"/>
    <property type="molecule type" value="Genomic_DNA"/>
</dbReference>
<evidence type="ECO:0000313" key="8">
    <source>
        <dbReference type="EMBL" id="NBC35324.1"/>
    </source>
</evidence>
<keyword evidence="4" id="KW-0732">Signal</keyword>
<evidence type="ECO:0000256" key="5">
    <source>
        <dbReference type="ARBA" id="ARBA00022801"/>
    </source>
</evidence>
<evidence type="ECO:0000256" key="2">
    <source>
        <dbReference type="ARBA" id="ARBA00022670"/>
    </source>
</evidence>
<keyword evidence="3" id="KW-0479">Metal-binding</keyword>
<keyword evidence="9" id="KW-1185">Reference proteome</keyword>
<accession>A0ABW9X9V7</accession>
<protein>
    <submittedName>
        <fullName evidence="8">M20/M25/M40 family metallo-hydrolase</fullName>
    </submittedName>
</protein>
<name>A0ABW9X9V7_9SPHN</name>
<dbReference type="Proteomes" id="UP000753724">
    <property type="component" value="Unassembled WGS sequence"/>
</dbReference>
<evidence type="ECO:0000313" key="9">
    <source>
        <dbReference type="Proteomes" id="UP000753724"/>
    </source>
</evidence>
<evidence type="ECO:0000256" key="1">
    <source>
        <dbReference type="ARBA" id="ARBA00022438"/>
    </source>
</evidence>
<evidence type="ECO:0000256" key="4">
    <source>
        <dbReference type="ARBA" id="ARBA00022729"/>
    </source>
</evidence>
<sequence length="524" mass="55351">MSRPPRATGRDLAGPLRAGVGLAVAAALAWIAPQQANARPNRAEQQIAQQMLSHINVLASDDFAGREPGTDGEGKTLRYIGQQLFQMGMVSGTNDPGHPWFAPVTLVAREPAASVAQFARRGRPVAVGDDDVLMLTSGRRSLVQKAPLYFVGRGGSVPPRAELAGRVAVMLDADTPAARAAAATGDVPRDRQSSTRQNALLAGGALAVITVLDGDRTLASVAGRRKRSGYALASQALGGDLEGFITRVGMARLLAGGPVSLDQLEAEADRPDFVPRVLDLSASLEATTRETTIRTHNLIGKIPGRHPEAGAVLLLAHWDHFGICGAPPAEHLVCNGAVDNASGVAAMLEIARRLARPAVPYDRDIYILATTAEELGLLGAEAFAEKPPIPLSNIVAALNVDSVAIAPADTPLGIVGKGMTPLDAAIAAVARQQKRKLSESTAPNQYIRRQDGWALINHDVPAVMVTSAYGNIALLETFFDTDYHRPQDVVKPGIELGGAAQDVLFHVALIQYFADMRRYVRPGG</sequence>
<keyword evidence="1" id="KW-0031">Aminopeptidase</keyword>
<keyword evidence="6" id="KW-0862">Zinc</keyword>
<keyword evidence="2" id="KW-0645">Protease</keyword>
<dbReference type="SUPFAM" id="SSF53187">
    <property type="entry name" value="Zn-dependent exopeptidases"/>
    <property type="match status" value="1"/>
</dbReference>
<reference evidence="9" key="1">
    <citation type="submission" date="2020-01" db="EMBL/GenBank/DDBJ databases">
        <title>Sphingomonas sp. strain CSW-10.</title>
        <authorList>
            <person name="Chen W.-M."/>
        </authorList>
    </citation>
    <scope>NUCLEOTIDE SEQUENCE [LARGE SCALE GENOMIC DNA]</scope>
    <source>
        <strain evidence="9">FSY-8</strain>
    </source>
</reference>
<comment type="caution">
    <text evidence="8">The sequence shown here is derived from an EMBL/GenBank/DDBJ whole genome shotgun (WGS) entry which is preliminary data.</text>
</comment>
<feature type="domain" description="Peptidase M28" evidence="7">
    <location>
        <begin position="297"/>
        <end position="491"/>
    </location>
</feature>